<evidence type="ECO:0000313" key="4">
    <source>
        <dbReference type="Proteomes" id="UP000464452"/>
    </source>
</evidence>
<dbReference type="AlphaFoldDB" id="A0A6P1YBH9"/>
<dbReference type="CDD" id="cd00093">
    <property type="entry name" value="HTH_XRE"/>
    <property type="match status" value="1"/>
</dbReference>
<protein>
    <submittedName>
        <fullName evidence="3">Helix-turn-helix transcriptional regulator</fullName>
    </submittedName>
</protein>
<dbReference type="PANTHER" id="PTHR46797:SF1">
    <property type="entry name" value="METHYLPHOSPHONATE SYNTHASE"/>
    <property type="match status" value="1"/>
</dbReference>
<dbReference type="InterPro" id="IPR010982">
    <property type="entry name" value="Lambda_DNA-bd_dom_sf"/>
</dbReference>
<gene>
    <name evidence="3" type="ORF">G3A45_01305</name>
</gene>
<dbReference type="KEGG" id="cazo:G3A45_01305"/>
<name>A0A6P1YBH9_9FIRM</name>
<dbReference type="EMBL" id="CP048617">
    <property type="protein sequence ID" value="QIB26063.1"/>
    <property type="molecule type" value="Genomic_DNA"/>
</dbReference>
<dbReference type="GO" id="GO:0003700">
    <property type="term" value="F:DNA-binding transcription factor activity"/>
    <property type="evidence" value="ECO:0007669"/>
    <property type="project" value="TreeGrafter"/>
</dbReference>
<evidence type="ECO:0000259" key="2">
    <source>
        <dbReference type="PROSITE" id="PS50943"/>
    </source>
</evidence>
<dbReference type="PROSITE" id="PS50943">
    <property type="entry name" value="HTH_CROC1"/>
    <property type="match status" value="1"/>
</dbReference>
<sequence length="64" mass="7493">MFEWLREKRLSRNMTQEQLAKEVGISRTMITELENGNAKPSVKTAKAIAKVLDFSWTLFFDKEE</sequence>
<dbReference type="SUPFAM" id="SSF47413">
    <property type="entry name" value="lambda repressor-like DNA-binding domains"/>
    <property type="match status" value="1"/>
</dbReference>
<reference evidence="3 4" key="1">
    <citation type="submission" date="2020-02" db="EMBL/GenBank/DDBJ databases">
        <title>Thermophilic hydrogen producing bacteria, Caloranaerobacter azorensis.</title>
        <authorList>
            <person name="Baek K."/>
        </authorList>
    </citation>
    <scope>NUCLEOTIDE SEQUENCE [LARGE SCALE GENOMIC DNA]</scope>
    <source>
        <strain evidence="3 4">T3-1</strain>
    </source>
</reference>
<accession>A0A6P1YBH9</accession>
<keyword evidence="1" id="KW-0238">DNA-binding</keyword>
<dbReference type="GO" id="GO:0005829">
    <property type="term" value="C:cytosol"/>
    <property type="evidence" value="ECO:0007669"/>
    <property type="project" value="TreeGrafter"/>
</dbReference>
<dbReference type="Pfam" id="PF01381">
    <property type="entry name" value="HTH_3"/>
    <property type="match status" value="1"/>
</dbReference>
<feature type="domain" description="HTH cro/C1-type" evidence="2">
    <location>
        <begin position="5"/>
        <end position="59"/>
    </location>
</feature>
<evidence type="ECO:0000313" key="3">
    <source>
        <dbReference type="EMBL" id="QIB26063.1"/>
    </source>
</evidence>
<dbReference type="SMART" id="SM00530">
    <property type="entry name" value="HTH_XRE"/>
    <property type="match status" value="1"/>
</dbReference>
<dbReference type="Proteomes" id="UP000464452">
    <property type="component" value="Chromosome"/>
</dbReference>
<dbReference type="RefSeq" id="WP_163234243.1">
    <property type="nucleotide sequence ID" value="NZ_CP048617.1"/>
</dbReference>
<dbReference type="InterPro" id="IPR001387">
    <property type="entry name" value="Cro/C1-type_HTH"/>
</dbReference>
<evidence type="ECO:0000256" key="1">
    <source>
        <dbReference type="ARBA" id="ARBA00023125"/>
    </source>
</evidence>
<dbReference type="InterPro" id="IPR050807">
    <property type="entry name" value="TransReg_Diox_bact_type"/>
</dbReference>
<organism evidence="3 4">
    <name type="scientific">Caloranaerobacter azorensis</name>
    <dbReference type="NCBI Taxonomy" id="116090"/>
    <lineage>
        <taxon>Bacteria</taxon>
        <taxon>Bacillati</taxon>
        <taxon>Bacillota</taxon>
        <taxon>Tissierellia</taxon>
        <taxon>Tissierellales</taxon>
        <taxon>Thermohalobacteraceae</taxon>
        <taxon>Caloranaerobacter</taxon>
    </lineage>
</organism>
<dbReference type="PANTHER" id="PTHR46797">
    <property type="entry name" value="HTH-TYPE TRANSCRIPTIONAL REGULATOR"/>
    <property type="match status" value="1"/>
</dbReference>
<dbReference type="GO" id="GO:0003677">
    <property type="term" value="F:DNA binding"/>
    <property type="evidence" value="ECO:0007669"/>
    <property type="project" value="UniProtKB-KW"/>
</dbReference>
<proteinExistence type="predicted"/>
<dbReference type="Gene3D" id="1.10.260.40">
    <property type="entry name" value="lambda repressor-like DNA-binding domains"/>
    <property type="match status" value="1"/>
</dbReference>